<dbReference type="AlphaFoldDB" id="A0AA39V4E6"/>
<dbReference type="Gene3D" id="3.40.50.1820">
    <property type="entry name" value="alpha/beta hydrolase"/>
    <property type="match status" value="1"/>
</dbReference>
<dbReference type="GO" id="GO:0016787">
    <property type="term" value="F:hydrolase activity"/>
    <property type="evidence" value="ECO:0007669"/>
    <property type="project" value="UniProtKB-KW"/>
</dbReference>
<accession>A0AA39V4E6</accession>
<reference evidence="3" key="1">
    <citation type="submission" date="2023-03" db="EMBL/GenBank/DDBJ databases">
        <title>Complete genome of Cladonia borealis.</title>
        <authorList>
            <person name="Park H."/>
        </authorList>
    </citation>
    <scope>NUCLEOTIDE SEQUENCE</scope>
    <source>
        <strain evidence="3">ANT050790</strain>
    </source>
</reference>
<dbReference type="InterPro" id="IPR050300">
    <property type="entry name" value="GDXG_lipolytic_enzyme"/>
</dbReference>
<dbReference type="PANTHER" id="PTHR48081:SF31">
    <property type="entry name" value="STERYL ACETYL HYDROLASE MUG81-RELATED"/>
    <property type="match status" value="1"/>
</dbReference>
<comment type="caution">
    <text evidence="3">The sequence shown here is derived from an EMBL/GenBank/DDBJ whole genome shotgun (WGS) entry which is preliminary data.</text>
</comment>
<evidence type="ECO:0000256" key="1">
    <source>
        <dbReference type="ARBA" id="ARBA00022801"/>
    </source>
</evidence>
<dbReference type="PANTHER" id="PTHR48081">
    <property type="entry name" value="AB HYDROLASE SUPERFAMILY PROTEIN C4A8.06C"/>
    <property type="match status" value="1"/>
</dbReference>
<keyword evidence="1" id="KW-0378">Hydrolase</keyword>
<feature type="domain" description="Alpha/beta hydrolase fold-3" evidence="2">
    <location>
        <begin position="111"/>
        <end position="328"/>
    </location>
</feature>
<organism evidence="3 4">
    <name type="scientific">Cladonia borealis</name>
    <dbReference type="NCBI Taxonomy" id="184061"/>
    <lineage>
        <taxon>Eukaryota</taxon>
        <taxon>Fungi</taxon>
        <taxon>Dikarya</taxon>
        <taxon>Ascomycota</taxon>
        <taxon>Pezizomycotina</taxon>
        <taxon>Lecanoromycetes</taxon>
        <taxon>OSLEUM clade</taxon>
        <taxon>Lecanoromycetidae</taxon>
        <taxon>Lecanorales</taxon>
        <taxon>Lecanorineae</taxon>
        <taxon>Cladoniaceae</taxon>
        <taxon>Cladonia</taxon>
    </lineage>
</organism>
<evidence type="ECO:0000313" key="4">
    <source>
        <dbReference type="Proteomes" id="UP001166286"/>
    </source>
</evidence>
<evidence type="ECO:0000259" key="2">
    <source>
        <dbReference type="Pfam" id="PF07859"/>
    </source>
</evidence>
<dbReference type="EMBL" id="JAFEKC020000003">
    <property type="protein sequence ID" value="KAK0515592.1"/>
    <property type="molecule type" value="Genomic_DNA"/>
</dbReference>
<proteinExistence type="predicted"/>
<dbReference type="Pfam" id="PF07859">
    <property type="entry name" value="Abhydrolase_3"/>
    <property type="match status" value="1"/>
</dbReference>
<evidence type="ECO:0000313" key="3">
    <source>
        <dbReference type="EMBL" id="KAK0515592.1"/>
    </source>
</evidence>
<dbReference type="InterPro" id="IPR029058">
    <property type="entry name" value="AB_hydrolase_fold"/>
</dbReference>
<sequence length="354" mass="38772">MPYTKPQLSIWERAVLVAAILRVFANGFYASLTGAFRGSSGSARYKNHVKLAMLRTFLAHTSVRQQQALSPSLDEIYPAFAKEKGFKPEHITLADGTKAYWIGNPSAEKTIIWFHGGGYNLPPEPGHLNFAYNLVSSAGPSVSVLMLAYTLAPHETYPYQLRQAVECLRYVLTDLKRKPENISLGGDSAGANLAIGVLSHMMHPHKEVTPLQLDGGAKLASAILLAAWCSFRTDWPSSRDNAKKDLVSPNAGNQWSESFLGGKEKDGYNEPLSASAGWWDGLKDVVEEIFMAGGGDEILVDPIRELARQYKAVHPKVTLVIAEGEWHDRPVVTLLGQGGEQDAAIKSFVKSRLL</sequence>
<dbReference type="InterPro" id="IPR013094">
    <property type="entry name" value="AB_hydrolase_3"/>
</dbReference>
<protein>
    <recommendedName>
        <fullName evidence="2">Alpha/beta hydrolase fold-3 domain-containing protein</fullName>
    </recommendedName>
</protein>
<gene>
    <name evidence="3" type="ORF">JMJ35_001626</name>
</gene>
<name>A0AA39V4E6_9LECA</name>
<dbReference type="SUPFAM" id="SSF53474">
    <property type="entry name" value="alpha/beta-Hydrolases"/>
    <property type="match status" value="1"/>
</dbReference>
<dbReference type="Proteomes" id="UP001166286">
    <property type="component" value="Unassembled WGS sequence"/>
</dbReference>
<keyword evidence="4" id="KW-1185">Reference proteome</keyword>